<evidence type="ECO:0000259" key="1">
    <source>
        <dbReference type="Pfam" id="PF12697"/>
    </source>
</evidence>
<protein>
    <submittedName>
        <fullName evidence="2">Alpha/beta fold hydrolase</fullName>
    </submittedName>
</protein>
<dbReference type="Gene3D" id="3.40.50.1820">
    <property type="entry name" value="alpha/beta hydrolase"/>
    <property type="match status" value="1"/>
</dbReference>
<dbReference type="AlphaFoldDB" id="A0A6N9TCL1"/>
<dbReference type="EMBL" id="JAAAWO010000003">
    <property type="protein sequence ID" value="NDW15014.1"/>
    <property type="molecule type" value="Genomic_DNA"/>
</dbReference>
<dbReference type="SUPFAM" id="SSF53474">
    <property type="entry name" value="alpha/beta-Hydrolases"/>
    <property type="match status" value="1"/>
</dbReference>
<gene>
    <name evidence="2" type="ORF">GTQ48_05655</name>
</gene>
<dbReference type="Pfam" id="PF12697">
    <property type="entry name" value="Abhydrolase_6"/>
    <property type="match status" value="1"/>
</dbReference>
<dbReference type="InterPro" id="IPR050266">
    <property type="entry name" value="AB_hydrolase_sf"/>
</dbReference>
<feature type="domain" description="AB hydrolase-1" evidence="1">
    <location>
        <begin position="3"/>
        <end position="218"/>
    </location>
</feature>
<dbReference type="PANTHER" id="PTHR43798">
    <property type="entry name" value="MONOACYLGLYCEROL LIPASE"/>
    <property type="match status" value="1"/>
</dbReference>
<dbReference type="InterPro" id="IPR000073">
    <property type="entry name" value="AB_hydrolase_1"/>
</dbReference>
<accession>A0A6N9TCL1</accession>
<keyword evidence="2" id="KW-0378">Hydrolase</keyword>
<dbReference type="Proteomes" id="UP000471381">
    <property type="component" value="Unassembled WGS sequence"/>
</dbReference>
<dbReference type="RefSeq" id="WP_163105568.1">
    <property type="nucleotide sequence ID" value="NZ_JAAAWO010000003.1"/>
</dbReference>
<dbReference type="GO" id="GO:0016020">
    <property type="term" value="C:membrane"/>
    <property type="evidence" value="ECO:0007669"/>
    <property type="project" value="TreeGrafter"/>
</dbReference>
<evidence type="ECO:0000313" key="2">
    <source>
        <dbReference type="EMBL" id="NDW15014.1"/>
    </source>
</evidence>
<evidence type="ECO:0000313" key="3">
    <source>
        <dbReference type="Proteomes" id="UP000471381"/>
    </source>
</evidence>
<dbReference type="GO" id="GO:0016787">
    <property type="term" value="F:hydrolase activity"/>
    <property type="evidence" value="ECO:0007669"/>
    <property type="project" value="UniProtKB-KW"/>
</dbReference>
<proteinExistence type="predicted"/>
<name>A0A6N9TCL1_9ALTE</name>
<sequence>MNLVFIHGSGCSHHVWSHQVSFFQNSVAVDLPGHPEGDALLSVTAMSQWVLTTLEKQNLDNVVLVGHSLGSAVVLQAALAHSHRVKALVLIGSGSRLKVLPQFLSALTEIVEKKGPLPEFLLTPNQGIDEPLRTQINTAMKENGSAVMLTDFLACNDFDVMNELSNITIPVQLIVGSEDVMTPVKYSRFLNEQLPNASLSVVDGATHMVFAEQPDSVNQCIQRFINSISD</sequence>
<dbReference type="PANTHER" id="PTHR43798:SF33">
    <property type="entry name" value="HYDROLASE, PUTATIVE (AFU_ORTHOLOGUE AFUA_2G14860)-RELATED"/>
    <property type="match status" value="1"/>
</dbReference>
<keyword evidence="3" id="KW-1185">Reference proteome</keyword>
<reference evidence="2 3" key="1">
    <citation type="submission" date="2020-01" db="EMBL/GenBank/DDBJ databases">
        <title>Genomes of bacteria type strains.</title>
        <authorList>
            <person name="Chen J."/>
            <person name="Zhu S."/>
            <person name="Yang J."/>
        </authorList>
    </citation>
    <scope>NUCLEOTIDE SEQUENCE [LARGE SCALE GENOMIC DNA]</scope>
    <source>
        <strain evidence="2 3">LMG 24078</strain>
    </source>
</reference>
<comment type="caution">
    <text evidence="2">The sequence shown here is derived from an EMBL/GenBank/DDBJ whole genome shotgun (WGS) entry which is preliminary data.</text>
</comment>
<dbReference type="PRINTS" id="PR00111">
    <property type="entry name" value="ABHYDROLASE"/>
</dbReference>
<organism evidence="2 3">
    <name type="scientific">Alteromonas genovensis</name>
    <dbReference type="NCBI Taxonomy" id="471225"/>
    <lineage>
        <taxon>Bacteria</taxon>
        <taxon>Pseudomonadati</taxon>
        <taxon>Pseudomonadota</taxon>
        <taxon>Gammaproteobacteria</taxon>
        <taxon>Alteromonadales</taxon>
        <taxon>Alteromonadaceae</taxon>
        <taxon>Alteromonas/Salinimonas group</taxon>
        <taxon>Alteromonas</taxon>
    </lineage>
</organism>
<dbReference type="InterPro" id="IPR029058">
    <property type="entry name" value="AB_hydrolase_fold"/>
</dbReference>